<dbReference type="OrthoDB" id="1495959at2"/>
<accession>A0A4V1D8F6</accession>
<dbReference type="AlphaFoldDB" id="A0A4V1D8F6"/>
<sequence>MPRVSHQPAVTEKSAFGQMRRNWASRLRAARQDRINLKNYGPQAPLFAERLWIPLDQVEHALKKWNSKESARVVAEWPQERTRGVRDLPSVKACLQHWRDGLTWEETGIFEQMLDRIRDKGKVDRLRNRADIERRYAELDELYLKVEKAGRLSPRNELVPGNFREEGGILFHIGPGGEPFFGGKGHHRLAMALALGQPVVPAQIGAVYREAIKALPELRRTA</sequence>
<dbReference type="Proteomes" id="UP000298049">
    <property type="component" value="Chromosome"/>
</dbReference>
<dbReference type="EMBL" id="CP031093">
    <property type="protein sequence ID" value="QCF25020.1"/>
    <property type="molecule type" value="Genomic_DNA"/>
</dbReference>
<gene>
    <name evidence="1" type="ORF">soil367_03180</name>
</gene>
<dbReference type="KEGG" id="hmi:soil367_03180"/>
<evidence type="ECO:0000313" key="1">
    <source>
        <dbReference type="EMBL" id="QCF25020.1"/>
    </source>
</evidence>
<reference evidence="1 2" key="1">
    <citation type="submission" date="2018-07" db="EMBL/GenBank/DDBJ databases">
        <title>Marsedoiliclastica nanhaica gen. nov. sp. nov., a novel marine hydrocarbonoclastic bacterium isolated from an in-situ enriched hydrocarbon-degrading consortium in deep-sea sediment.</title>
        <authorList>
            <person name="Dong C."/>
            <person name="Ma T."/>
            <person name="Liu R."/>
            <person name="Shao Z."/>
        </authorList>
    </citation>
    <scope>NUCLEOTIDE SEQUENCE [LARGE SCALE GENOMIC DNA]</scope>
    <source>
        <strain evidence="2">soil36-7</strain>
    </source>
</reference>
<name>A0A4V1D8F6_9ALTE</name>
<evidence type="ECO:0000313" key="2">
    <source>
        <dbReference type="Proteomes" id="UP000298049"/>
    </source>
</evidence>
<protein>
    <submittedName>
        <fullName evidence="1">Uncharacterized protein</fullName>
    </submittedName>
</protein>
<keyword evidence="2" id="KW-1185">Reference proteome</keyword>
<organism evidence="1 2">
    <name type="scientific">Hydrocarboniclastica marina</name>
    <dbReference type="NCBI Taxonomy" id="2259620"/>
    <lineage>
        <taxon>Bacteria</taxon>
        <taxon>Pseudomonadati</taxon>
        <taxon>Pseudomonadota</taxon>
        <taxon>Gammaproteobacteria</taxon>
        <taxon>Alteromonadales</taxon>
        <taxon>Alteromonadaceae</taxon>
        <taxon>Hydrocarboniclastica</taxon>
    </lineage>
</organism>
<dbReference type="RefSeq" id="WP_136546815.1">
    <property type="nucleotide sequence ID" value="NZ_CP031093.1"/>
</dbReference>
<proteinExistence type="predicted"/>